<dbReference type="EMBL" id="LK023328">
    <property type="protein sequence ID" value="CDS09021.1"/>
    <property type="molecule type" value="Genomic_DNA"/>
</dbReference>
<feature type="compositionally biased region" description="Acidic residues" evidence="2">
    <location>
        <begin position="846"/>
        <end position="871"/>
    </location>
</feature>
<feature type="compositionally biased region" description="Basic and acidic residues" evidence="2">
    <location>
        <begin position="913"/>
        <end position="922"/>
    </location>
</feature>
<feature type="compositionally biased region" description="Polar residues" evidence="2">
    <location>
        <begin position="894"/>
        <end position="912"/>
    </location>
</feature>
<dbReference type="OrthoDB" id="2289883at2759"/>
<dbReference type="GO" id="GO:0008270">
    <property type="term" value="F:zinc ion binding"/>
    <property type="evidence" value="ECO:0007669"/>
    <property type="project" value="UniProtKB-KW"/>
</dbReference>
<feature type="region of interest" description="Disordered" evidence="2">
    <location>
        <begin position="789"/>
        <end position="948"/>
    </location>
</feature>
<reference evidence="4" key="1">
    <citation type="journal article" date="2014" name="Genome Announc.">
        <title>De novo whole-genome sequence and genome annotation of Lichtheimia ramosa.</title>
        <authorList>
            <person name="Linde J."/>
            <person name="Schwartze V."/>
            <person name="Binder U."/>
            <person name="Lass-Florl C."/>
            <person name="Voigt K."/>
            <person name="Horn F."/>
        </authorList>
    </citation>
    <scope>NUCLEOTIDE SEQUENCE</scope>
    <source>
        <strain evidence="4">JMRC FSU:6197</strain>
    </source>
</reference>
<organism evidence="4">
    <name type="scientific">Lichtheimia ramosa</name>
    <dbReference type="NCBI Taxonomy" id="688394"/>
    <lineage>
        <taxon>Eukaryota</taxon>
        <taxon>Fungi</taxon>
        <taxon>Fungi incertae sedis</taxon>
        <taxon>Mucoromycota</taxon>
        <taxon>Mucoromycotina</taxon>
        <taxon>Mucoromycetes</taxon>
        <taxon>Mucorales</taxon>
        <taxon>Lichtheimiaceae</taxon>
        <taxon>Lichtheimia</taxon>
    </lineage>
</organism>
<feature type="compositionally biased region" description="Low complexity" evidence="2">
    <location>
        <begin position="628"/>
        <end position="639"/>
    </location>
</feature>
<accession>A0A077WN38</accession>
<protein>
    <recommendedName>
        <fullName evidence="3">SWIM-type domain-containing protein</fullName>
    </recommendedName>
</protein>
<gene>
    <name evidence="4" type="ORF">LRAMOSA10381</name>
</gene>
<feature type="domain" description="SWIM-type" evidence="3">
    <location>
        <begin position="521"/>
        <end position="563"/>
    </location>
</feature>
<dbReference type="InterPro" id="IPR007527">
    <property type="entry name" value="Znf_SWIM"/>
</dbReference>
<keyword evidence="1" id="KW-0479">Metal-binding</keyword>
<evidence type="ECO:0000313" key="4">
    <source>
        <dbReference type="EMBL" id="CDS09021.1"/>
    </source>
</evidence>
<feature type="compositionally biased region" description="Pro residues" evidence="2">
    <location>
        <begin position="617"/>
        <end position="627"/>
    </location>
</feature>
<keyword evidence="1" id="KW-0862">Zinc</keyword>
<dbReference type="PROSITE" id="PS50966">
    <property type="entry name" value="ZF_SWIM"/>
    <property type="match status" value="1"/>
</dbReference>
<dbReference type="AlphaFoldDB" id="A0A077WN38"/>
<feature type="compositionally biased region" description="Low complexity" evidence="2">
    <location>
        <begin position="809"/>
        <end position="835"/>
    </location>
</feature>
<sequence length="948" mass="105832">MKDIIWLQGHPAIAAIHYYQHLKNTHVFYCPDDITTNGNTPLTIRALARDILKVYDSNNKSLAVHFMHPCGEKRLDQVMILLNKMRGELRMACYELPTSKLQINLLLGWSMSIHYQHSETTEQWMRRCLVSYDPAASLAPSSCTIHQITDHTNLFCITDTPFIKQALFVNVTLSMCEQTSSTEHGMLLTADAKAAIQGWSDAMKSLSRAGTLILFVDEKLLYGQAIKNETNKSKQEGLLTKIRKATHDRLQELNAACPIYMYSRDYWSEHREELMDQIACMQHRHHLDISRSLCLHSSRQEVRKVENHPYLSRIQHVYLNETISKNRSMWKEDFSIMIQAEQTSNKGDTFSLKSPSLLDLPSGTIADYMVPLVEHLSDKDLTTAEHFAKRMTHSVSASDASTYQNWKSYMETTISATNPIENDIIMEEAVHNDKNTIAPLTPSKEPEHQDIQKSYDGDPMDLMELYSYAIKDDMIMKYIGNEGAYKRGGSILDSLDQTEFSGNEKQITLFAKAKGTADEPYNVHITLEKPGGGNVVISGGLCSCPVGKHGKCKHCVATLKMFMINGDEFDYAPNRQPPSTTKDTNTPSKDTTTPRDGTASKSTTTSNSTTTTEKPPNITPTPAPTPPASTNTAPSSSSRPPRRRRSLPWSNTVEEQPKTKSRRKANTEDDKKPKTTTTTKARQKKKNQDDDSTSVIAEAPKRTTTTRRKKKTAVDAMDDEFGIDTSAMMDMPTTTTTSSSRRKTPSRKAKLDKQDVDMTTSDTIEKEDVAPKKSVVDLMDAEFGLGMPPVAPAVDLTPESEPWNEPEPTRSLSPPRRSVLPSSSSPIRSTTPIIIFNKTPLKNNEADNDDDDDDDSDVTEDGLDLVMDDDASSPFQNQGSISNNSSNMSLDVPVTNTSSHMSLDIPNTNHSNKSSDKERDTIMIHSSSSSDDDDERGKVDDLFDEIGL</sequence>
<name>A0A077WN38_9FUNG</name>
<evidence type="ECO:0000256" key="2">
    <source>
        <dbReference type="SAM" id="MobiDB-lite"/>
    </source>
</evidence>
<feature type="compositionally biased region" description="Low complexity" evidence="2">
    <location>
        <begin position="599"/>
        <end position="616"/>
    </location>
</feature>
<evidence type="ECO:0000259" key="3">
    <source>
        <dbReference type="PROSITE" id="PS50966"/>
    </source>
</evidence>
<feature type="compositionally biased region" description="Low complexity" evidence="2">
    <location>
        <begin position="724"/>
        <end position="739"/>
    </location>
</feature>
<keyword evidence="1" id="KW-0863">Zinc-finger</keyword>
<feature type="region of interest" description="Disordered" evidence="2">
    <location>
        <begin position="570"/>
        <end position="762"/>
    </location>
</feature>
<feature type="compositionally biased region" description="Low complexity" evidence="2">
    <location>
        <begin position="880"/>
        <end position="889"/>
    </location>
</feature>
<feature type="compositionally biased region" description="Polar residues" evidence="2">
    <location>
        <begin position="577"/>
        <end position="595"/>
    </location>
</feature>
<proteinExistence type="predicted"/>
<evidence type="ECO:0000256" key="1">
    <source>
        <dbReference type="PROSITE-ProRule" id="PRU00325"/>
    </source>
</evidence>